<dbReference type="PRINTS" id="PR00148">
    <property type="entry name" value="ENOLASE"/>
</dbReference>
<evidence type="ECO:0000313" key="15">
    <source>
        <dbReference type="Proteomes" id="UP000037854"/>
    </source>
</evidence>
<comment type="cofactor">
    <cofactor evidence="11">
        <name>Mg(2+)</name>
        <dbReference type="ChEBI" id="CHEBI:18420"/>
    </cofactor>
    <text evidence="11">Binds a second Mg(2+) ion via substrate during catalysis.</text>
</comment>
<evidence type="ECO:0000313" key="14">
    <source>
        <dbReference type="EMBL" id="KPH78775.1"/>
    </source>
</evidence>
<evidence type="ECO:0000256" key="5">
    <source>
        <dbReference type="ARBA" id="ARBA00022525"/>
    </source>
</evidence>
<keyword evidence="6 11" id="KW-0479">Metal-binding</keyword>
<evidence type="ECO:0000256" key="7">
    <source>
        <dbReference type="ARBA" id="ARBA00022842"/>
    </source>
</evidence>
<name>A0ABR5MNF9_9BACI</name>
<reference evidence="14 15" key="1">
    <citation type="submission" date="2015-07" db="EMBL/GenBank/DDBJ databases">
        <title>High-quality draft genome sequence of Oceanobacillus caeni HM6, a bacillus isolated from a human feces.</title>
        <authorList>
            <person name="Kumar J."/>
            <person name="Verma M.K."/>
            <person name="Pandey R."/>
            <person name="Bhambi M."/>
            <person name="Chauhan N."/>
        </authorList>
    </citation>
    <scope>NUCLEOTIDE SEQUENCE [LARGE SCALE GENOMIC DNA]</scope>
    <source>
        <strain evidence="14 15">HM6</strain>
    </source>
</reference>
<comment type="pathway">
    <text evidence="1 11">Carbohydrate degradation; glycolysis; pyruvate from D-glyceraldehyde 3-phosphate: step 4/5.</text>
</comment>
<feature type="binding site" evidence="11">
    <location>
        <position position="163"/>
    </location>
    <ligand>
        <name>(2R)-2-phosphoglycerate</name>
        <dbReference type="ChEBI" id="CHEBI:58289"/>
    </ligand>
</feature>
<feature type="binding site" evidence="11">
    <location>
        <position position="312"/>
    </location>
    <ligand>
        <name>Mg(2+)</name>
        <dbReference type="ChEBI" id="CHEBI:18420"/>
    </ligand>
</feature>
<comment type="similarity">
    <text evidence="2 11">Belongs to the enolase family.</text>
</comment>
<keyword evidence="11" id="KW-0963">Cytoplasm</keyword>
<dbReference type="SUPFAM" id="SSF51604">
    <property type="entry name" value="Enolase C-terminal domain-like"/>
    <property type="match status" value="1"/>
</dbReference>
<comment type="catalytic activity">
    <reaction evidence="10">
        <text>(2R)-2-phosphoglycerate = phosphoenolpyruvate + H2O</text>
        <dbReference type="Rhea" id="RHEA:10164"/>
        <dbReference type="ChEBI" id="CHEBI:15377"/>
        <dbReference type="ChEBI" id="CHEBI:58289"/>
        <dbReference type="ChEBI" id="CHEBI:58702"/>
        <dbReference type="EC" id="4.2.1.11"/>
    </reaction>
    <physiologicalReaction direction="left-to-right" evidence="10">
        <dbReference type="Rhea" id="RHEA:10165"/>
    </physiologicalReaction>
</comment>
<keyword evidence="8 11" id="KW-0324">Glycolysis</keyword>
<dbReference type="InterPro" id="IPR000941">
    <property type="entry name" value="Enolase"/>
</dbReference>
<dbReference type="InterPro" id="IPR036849">
    <property type="entry name" value="Enolase-like_C_sf"/>
</dbReference>
<dbReference type="PIRSF" id="PIRSF001400">
    <property type="entry name" value="Enolase"/>
    <property type="match status" value="1"/>
</dbReference>
<dbReference type="PANTHER" id="PTHR11902">
    <property type="entry name" value="ENOLASE"/>
    <property type="match status" value="1"/>
</dbReference>
<dbReference type="SUPFAM" id="SSF54826">
    <property type="entry name" value="Enolase N-terminal domain-like"/>
    <property type="match status" value="1"/>
</dbReference>
<evidence type="ECO:0000256" key="8">
    <source>
        <dbReference type="ARBA" id="ARBA00023152"/>
    </source>
</evidence>
<dbReference type="SFLD" id="SFLDF00002">
    <property type="entry name" value="enolase"/>
    <property type="match status" value="1"/>
</dbReference>
<comment type="subcellular location">
    <subcellularLocation>
        <location evidence="11">Cytoplasm</location>
    </subcellularLocation>
    <subcellularLocation>
        <location evidence="11">Secreted</location>
    </subcellularLocation>
    <subcellularLocation>
        <location evidence="11">Cell surface</location>
    </subcellularLocation>
    <text evidence="11">Fractions of enolase are present in both the cytoplasm and on the cell surface.</text>
</comment>
<feature type="domain" description="Enolase N-terminal" evidence="13">
    <location>
        <begin position="4"/>
        <end position="134"/>
    </location>
</feature>
<feature type="active site" description="Proton acceptor" evidence="11">
    <location>
        <position position="337"/>
    </location>
</feature>
<evidence type="ECO:0000259" key="12">
    <source>
        <dbReference type="SMART" id="SM01192"/>
    </source>
</evidence>
<dbReference type="HAMAP" id="MF_00318">
    <property type="entry name" value="Enolase"/>
    <property type="match status" value="1"/>
</dbReference>
<dbReference type="EC" id="4.2.1.11" evidence="3 11"/>
<comment type="function">
    <text evidence="11">Catalyzes the reversible conversion of 2-phosphoglycerate (2-PG) into phosphoenolpyruvate (PEP). It is essential for the degradation of carbohydrates via glycolysis.</text>
</comment>
<keyword evidence="5 11" id="KW-0964">Secreted</keyword>
<dbReference type="SFLD" id="SFLDS00001">
    <property type="entry name" value="Enolase"/>
    <property type="match status" value="1"/>
</dbReference>
<comment type="caution">
    <text evidence="14">The sequence shown here is derived from an EMBL/GenBank/DDBJ whole genome shotgun (WGS) entry which is preliminary data.</text>
</comment>
<dbReference type="GO" id="GO:0004634">
    <property type="term" value="F:phosphopyruvate hydratase activity"/>
    <property type="evidence" value="ECO:0007669"/>
    <property type="project" value="UniProtKB-EC"/>
</dbReference>
<dbReference type="RefSeq" id="WP_047184699.1">
    <property type="nucleotide sequence ID" value="NZ_JAHHXM010000006.1"/>
</dbReference>
<protein>
    <recommendedName>
        <fullName evidence="4 11">Enolase</fullName>
        <ecNumber evidence="3 11">4.2.1.11</ecNumber>
    </recommendedName>
    <alternativeName>
        <fullName evidence="11">2-phospho-D-glycerate hydro-lyase</fullName>
    </alternativeName>
    <alternativeName>
        <fullName evidence="11">2-phosphoglycerate dehydratase</fullName>
    </alternativeName>
</protein>
<dbReference type="Pfam" id="PF03952">
    <property type="entry name" value="Enolase_N"/>
    <property type="match status" value="1"/>
</dbReference>
<keyword evidence="15" id="KW-1185">Reference proteome</keyword>
<sequence length="428" mass="46219">MPYITDVYAREVLDSRGNPTVEVEVYTESGAFGRALVPSGASTGEYEAVELRDGDKDRYLGKGVLQAVKNVNETIAPEIIGLDVTRQNIIDATMIELDGTENKGKLGANAILGVSMACARAAADLLDVPLYNYLGGFNAKTLPTPMMNILNGGEHADNNVDIQEFMVMPVGAESFKEALRMGAEIFHSLKKVLNSKGHNTAVGDEGGFAPDLGSNEEALQTIVEAIEAAGYKPGEQVKLAMDVASSEIYEDGKYNLKGEGVTRTSEEMVAWYEEMVNKYPIISIEDGLDENDWEGHKLLTDRLGDRVQLVGDDLFVTNTKKLAQGIEQGVGNSILIKVNQIGTLTETFDAIEMAKRAGYTAVVSHRSGETEDSTIADIAVATNAGQIKTGAPSRTDRVAKYNQLLRIEDELAGMGEYGGLASFYNLKK</sequence>
<dbReference type="PANTHER" id="PTHR11902:SF1">
    <property type="entry name" value="ENOLASE"/>
    <property type="match status" value="1"/>
</dbReference>
<keyword evidence="9 11" id="KW-0456">Lyase</keyword>
<dbReference type="CDD" id="cd03313">
    <property type="entry name" value="enolase"/>
    <property type="match status" value="1"/>
</dbReference>
<proteinExistence type="inferred from homology"/>
<evidence type="ECO:0000256" key="10">
    <source>
        <dbReference type="ARBA" id="ARBA00048951"/>
    </source>
</evidence>
<evidence type="ECO:0000256" key="1">
    <source>
        <dbReference type="ARBA" id="ARBA00005031"/>
    </source>
</evidence>
<dbReference type="InterPro" id="IPR020811">
    <property type="entry name" value="Enolase_N"/>
</dbReference>
<evidence type="ECO:0000256" key="2">
    <source>
        <dbReference type="ARBA" id="ARBA00009604"/>
    </source>
</evidence>
<dbReference type="Proteomes" id="UP000037854">
    <property type="component" value="Unassembled WGS sequence"/>
</dbReference>
<feature type="binding site" evidence="11">
    <location>
        <position position="388"/>
    </location>
    <ligand>
        <name>(2R)-2-phosphoglycerate</name>
        <dbReference type="ChEBI" id="CHEBI:58289"/>
    </ligand>
</feature>
<feature type="active site" description="Proton donor" evidence="11">
    <location>
        <position position="205"/>
    </location>
</feature>
<dbReference type="SMART" id="SM01193">
    <property type="entry name" value="Enolase_N"/>
    <property type="match status" value="1"/>
</dbReference>
<dbReference type="Gene3D" id="3.20.20.120">
    <property type="entry name" value="Enolase-like C-terminal domain"/>
    <property type="match status" value="1"/>
</dbReference>
<dbReference type="NCBIfam" id="TIGR01060">
    <property type="entry name" value="eno"/>
    <property type="match status" value="1"/>
</dbReference>
<accession>A0ABR5MNF9</accession>
<dbReference type="InterPro" id="IPR020810">
    <property type="entry name" value="Enolase_C"/>
</dbReference>
<gene>
    <name evidence="11 14" type="primary">eno</name>
    <name evidence="14" type="ORF">AFL42_01350</name>
</gene>
<feature type="binding site" evidence="11">
    <location>
        <position position="242"/>
    </location>
    <ligand>
        <name>Mg(2+)</name>
        <dbReference type="ChEBI" id="CHEBI:18420"/>
    </ligand>
</feature>
<feature type="binding site" evidence="11">
    <location>
        <position position="366"/>
    </location>
    <ligand>
        <name>(2R)-2-phosphoglycerate</name>
        <dbReference type="ChEBI" id="CHEBI:58289"/>
    </ligand>
</feature>
<evidence type="ECO:0000256" key="3">
    <source>
        <dbReference type="ARBA" id="ARBA00012058"/>
    </source>
</evidence>
<feature type="domain" description="Enolase C-terminal TIM barrel" evidence="12">
    <location>
        <begin position="139"/>
        <end position="425"/>
    </location>
</feature>
<dbReference type="InterPro" id="IPR020809">
    <property type="entry name" value="Enolase_CS"/>
</dbReference>
<dbReference type="InterPro" id="IPR029017">
    <property type="entry name" value="Enolase-like_N"/>
</dbReference>
<feature type="binding site" evidence="11">
    <location>
        <position position="367"/>
    </location>
    <ligand>
        <name>(2R)-2-phosphoglycerate</name>
        <dbReference type="ChEBI" id="CHEBI:58289"/>
    </ligand>
</feature>
<dbReference type="EMBL" id="LGTK01000002">
    <property type="protein sequence ID" value="KPH78775.1"/>
    <property type="molecule type" value="Genomic_DNA"/>
</dbReference>
<evidence type="ECO:0000259" key="13">
    <source>
        <dbReference type="SMART" id="SM01193"/>
    </source>
</evidence>
<dbReference type="Pfam" id="PF00113">
    <property type="entry name" value="Enolase_C"/>
    <property type="match status" value="1"/>
</dbReference>
<dbReference type="SFLD" id="SFLDG00178">
    <property type="entry name" value="enolase"/>
    <property type="match status" value="1"/>
</dbReference>
<keyword evidence="7 11" id="KW-0460">Magnesium</keyword>
<feature type="binding site" evidence="11">
    <location>
        <position position="285"/>
    </location>
    <ligand>
        <name>Mg(2+)</name>
        <dbReference type="ChEBI" id="CHEBI:18420"/>
    </ligand>
</feature>
<dbReference type="PROSITE" id="PS00164">
    <property type="entry name" value="ENOLASE"/>
    <property type="match status" value="1"/>
</dbReference>
<evidence type="ECO:0000256" key="11">
    <source>
        <dbReference type="HAMAP-Rule" id="MF_00318"/>
    </source>
</evidence>
<evidence type="ECO:0000256" key="4">
    <source>
        <dbReference type="ARBA" id="ARBA00017068"/>
    </source>
</evidence>
<feature type="binding site" evidence="11">
    <location>
        <position position="337"/>
    </location>
    <ligand>
        <name>(2R)-2-phosphoglycerate</name>
        <dbReference type="ChEBI" id="CHEBI:58289"/>
    </ligand>
</feature>
<dbReference type="Gene3D" id="3.30.390.10">
    <property type="entry name" value="Enolase-like, N-terminal domain"/>
    <property type="match status" value="1"/>
</dbReference>
<dbReference type="SMART" id="SM01192">
    <property type="entry name" value="Enolase_C"/>
    <property type="match status" value="1"/>
</dbReference>
<evidence type="ECO:0000256" key="6">
    <source>
        <dbReference type="ARBA" id="ARBA00022723"/>
    </source>
</evidence>
<evidence type="ECO:0000256" key="9">
    <source>
        <dbReference type="ARBA" id="ARBA00023239"/>
    </source>
</evidence>
<organism evidence="14 15">
    <name type="scientific">Oceanobacillus caeni</name>
    <dbReference type="NCBI Taxonomy" id="405946"/>
    <lineage>
        <taxon>Bacteria</taxon>
        <taxon>Bacillati</taxon>
        <taxon>Bacillota</taxon>
        <taxon>Bacilli</taxon>
        <taxon>Bacillales</taxon>
        <taxon>Bacillaceae</taxon>
        <taxon>Oceanobacillus</taxon>
    </lineage>
</organism>